<dbReference type="OrthoDB" id="9806951at2"/>
<dbReference type="EMBL" id="CP025791">
    <property type="protein sequence ID" value="AUP79124.1"/>
    <property type="molecule type" value="Genomic_DNA"/>
</dbReference>
<dbReference type="SUPFAM" id="SSF52540">
    <property type="entry name" value="P-loop containing nucleoside triphosphate hydrolases"/>
    <property type="match status" value="1"/>
</dbReference>
<evidence type="ECO:0000313" key="2">
    <source>
        <dbReference type="EMBL" id="AUP79124.1"/>
    </source>
</evidence>
<feature type="domain" description="Helicase HerA central" evidence="1">
    <location>
        <begin position="30"/>
        <end position="71"/>
    </location>
</feature>
<dbReference type="InterPro" id="IPR002789">
    <property type="entry name" value="HerA_central"/>
</dbReference>
<protein>
    <recommendedName>
        <fullName evidence="1">Helicase HerA central domain-containing protein</fullName>
    </recommendedName>
</protein>
<accession>A0A2K9PPZ9</accession>
<sequence length="189" mass="22260">MLRFPKKDISYFAKTNFRSDGKLFGLQKDALKFHTAIYGKTGTGKSNVIKNLCYQDAIHKRGFCVFDIHNDLIPNILQYLPPYRLKDVIYLDIPNNNLQYRYNPFKRVSYNKRSLVASGILESFKTIYRASWGNRLEYVLRFTILSLLDQPNSTFADIPKLLNDKEFRNRCMHNIVSDDVKSFWTHEYP</sequence>
<dbReference type="AlphaFoldDB" id="A0A2K9PPZ9"/>
<evidence type="ECO:0000313" key="3">
    <source>
        <dbReference type="Proteomes" id="UP000235826"/>
    </source>
</evidence>
<evidence type="ECO:0000259" key="1">
    <source>
        <dbReference type="Pfam" id="PF01935"/>
    </source>
</evidence>
<dbReference type="Proteomes" id="UP000235826">
    <property type="component" value="Chromosome"/>
</dbReference>
<dbReference type="KEGG" id="fek:C1H87_10600"/>
<organism evidence="2 3">
    <name type="scientific">Flavivirga eckloniae</name>
    <dbReference type="NCBI Taxonomy" id="1803846"/>
    <lineage>
        <taxon>Bacteria</taxon>
        <taxon>Pseudomonadati</taxon>
        <taxon>Bacteroidota</taxon>
        <taxon>Flavobacteriia</taxon>
        <taxon>Flavobacteriales</taxon>
        <taxon>Flavobacteriaceae</taxon>
        <taxon>Flavivirga</taxon>
    </lineage>
</organism>
<dbReference type="InterPro" id="IPR027417">
    <property type="entry name" value="P-loop_NTPase"/>
</dbReference>
<dbReference type="Gene3D" id="3.40.50.300">
    <property type="entry name" value="P-loop containing nucleotide triphosphate hydrolases"/>
    <property type="match status" value="1"/>
</dbReference>
<keyword evidence="3" id="KW-1185">Reference proteome</keyword>
<dbReference type="RefSeq" id="WP_102755779.1">
    <property type="nucleotide sequence ID" value="NZ_CP025791.1"/>
</dbReference>
<name>A0A2K9PPZ9_9FLAO</name>
<gene>
    <name evidence="2" type="ORF">C1H87_10600</name>
</gene>
<reference evidence="2 3" key="1">
    <citation type="submission" date="2018-01" db="EMBL/GenBank/DDBJ databases">
        <title>Complete genome sequence of Flavivirga eckloniae ECD14 isolated from seaweed Ecklonia cava.</title>
        <authorList>
            <person name="Lee J.H."/>
            <person name="Baik K.S."/>
            <person name="Seong C.N."/>
        </authorList>
    </citation>
    <scope>NUCLEOTIDE SEQUENCE [LARGE SCALE GENOMIC DNA]</scope>
    <source>
        <strain evidence="2 3">ECD14</strain>
    </source>
</reference>
<dbReference type="Pfam" id="PF01935">
    <property type="entry name" value="DUF87"/>
    <property type="match status" value="1"/>
</dbReference>
<proteinExistence type="predicted"/>